<gene>
    <name evidence="2" type="ORF">AAE3_LOCUS7774</name>
</gene>
<evidence type="ECO:0000313" key="2">
    <source>
        <dbReference type="EMBL" id="CAA7265547.1"/>
    </source>
</evidence>
<dbReference type="EMBL" id="CACVBS010000049">
    <property type="protein sequence ID" value="CAA7265547.1"/>
    <property type="molecule type" value="Genomic_DNA"/>
</dbReference>
<evidence type="ECO:0000313" key="3">
    <source>
        <dbReference type="Proteomes" id="UP000467700"/>
    </source>
</evidence>
<comment type="caution">
    <text evidence="2">The sequence shown here is derived from an EMBL/GenBank/DDBJ whole genome shotgun (WGS) entry which is preliminary data.</text>
</comment>
<protein>
    <submittedName>
        <fullName evidence="2">Uncharacterized protein</fullName>
    </submittedName>
</protein>
<sequence>MLCIIDPGPCPPPHSPSSHQTALNAKKASQDPTCAVCPSPLCRDVGQRHPMASPLPPRAFASTPHALAPHSPPPAPLPALQWQDNEDNGHLYQLEKYRNTRQFPNYESKPWRAICYLPLWEGSPNKREGLPGAWHLQG</sequence>
<reference evidence="2 3" key="1">
    <citation type="submission" date="2020-01" db="EMBL/GenBank/DDBJ databases">
        <authorList>
            <person name="Gupta K D."/>
        </authorList>
    </citation>
    <scope>NUCLEOTIDE SEQUENCE [LARGE SCALE GENOMIC DNA]</scope>
</reference>
<accession>A0A8S0WLU5</accession>
<dbReference type="Proteomes" id="UP000467700">
    <property type="component" value="Unassembled WGS sequence"/>
</dbReference>
<proteinExistence type="predicted"/>
<keyword evidence="3" id="KW-1185">Reference proteome</keyword>
<feature type="region of interest" description="Disordered" evidence="1">
    <location>
        <begin position="48"/>
        <end position="84"/>
    </location>
</feature>
<dbReference type="AlphaFoldDB" id="A0A8S0WLU5"/>
<name>A0A8S0WLU5_CYCAE</name>
<evidence type="ECO:0000256" key="1">
    <source>
        <dbReference type="SAM" id="MobiDB-lite"/>
    </source>
</evidence>
<organism evidence="2 3">
    <name type="scientific">Cyclocybe aegerita</name>
    <name type="common">Black poplar mushroom</name>
    <name type="synonym">Agrocybe aegerita</name>
    <dbReference type="NCBI Taxonomy" id="1973307"/>
    <lineage>
        <taxon>Eukaryota</taxon>
        <taxon>Fungi</taxon>
        <taxon>Dikarya</taxon>
        <taxon>Basidiomycota</taxon>
        <taxon>Agaricomycotina</taxon>
        <taxon>Agaricomycetes</taxon>
        <taxon>Agaricomycetidae</taxon>
        <taxon>Agaricales</taxon>
        <taxon>Agaricineae</taxon>
        <taxon>Bolbitiaceae</taxon>
        <taxon>Cyclocybe</taxon>
    </lineage>
</organism>